<dbReference type="Proteomes" id="UP000182658">
    <property type="component" value="Unassembled WGS sequence"/>
</dbReference>
<dbReference type="EMBL" id="KV875094">
    <property type="protein sequence ID" value="OIW32840.1"/>
    <property type="molecule type" value="Genomic_DNA"/>
</dbReference>
<dbReference type="Gene3D" id="3.60.10.10">
    <property type="entry name" value="Endonuclease/exonuclease/phosphatase"/>
    <property type="match status" value="1"/>
</dbReference>
<name>A0A1J7JS78_9PEZI</name>
<dbReference type="SUPFAM" id="SSF56219">
    <property type="entry name" value="DNase I-like"/>
    <property type="match status" value="1"/>
</dbReference>
<dbReference type="InParanoid" id="A0A1J7JS78"/>
<organism evidence="2 3">
    <name type="scientific">Coniochaeta ligniaria NRRL 30616</name>
    <dbReference type="NCBI Taxonomy" id="1408157"/>
    <lineage>
        <taxon>Eukaryota</taxon>
        <taxon>Fungi</taxon>
        <taxon>Dikarya</taxon>
        <taxon>Ascomycota</taxon>
        <taxon>Pezizomycotina</taxon>
        <taxon>Sordariomycetes</taxon>
        <taxon>Sordariomycetidae</taxon>
        <taxon>Coniochaetales</taxon>
        <taxon>Coniochaetaceae</taxon>
        <taxon>Coniochaeta</taxon>
    </lineage>
</organism>
<dbReference type="AlphaFoldDB" id="A0A1J7JS78"/>
<dbReference type="PANTHER" id="PTHR19446">
    <property type="entry name" value="REVERSE TRANSCRIPTASES"/>
    <property type="match status" value="1"/>
</dbReference>
<protein>
    <recommendedName>
        <fullName evidence="4">Endonuclease/exonuclease/phosphatase domain-containing protein</fullName>
    </recommendedName>
</protein>
<gene>
    <name evidence="2" type="ORF">CONLIGDRAFT_154170</name>
</gene>
<evidence type="ECO:0000313" key="2">
    <source>
        <dbReference type="EMBL" id="OIW32840.1"/>
    </source>
</evidence>
<dbReference type="OrthoDB" id="5088468at2759"/>
<evidence type="ECO:0000313" key="3">
    <source>
        <dbReference type="Proteomes" id="UP000182658"/>
    </source>
</evidence>
<sequence length="539" mass="61084">MIRLQCSPSKGLTLQTRARIRVGVIATLEYHLPSGLSLRIINIYNVKATFPEDSVLVRKLLRDKFLGNGLDLLVGDFNLHMIGVCNLGKSREGAEKRLAASTKLFLEAQKLCLITPPFLETFFKSSVAVEASTIDLAWAGESLTQLKTQQSWVEKWWDSDHTLVGHEFQLDVPRQLKSRLDFTGIDRHQFRNNRLQSEMNSRFDNTFPKHDWVPWPTHHPILAEIDNATQALADSFDVALSIVPTRTISPTYTVPTAQIRLLKAALSQATKRHMANPGEDTWKAVQHCKDLLHEGTNGEYERRIRQYRDELRLGKAGRTIHQWSRSAQYRGTPKAPSFMGGLKKDDVSTQPSYVTGDEKATACAHSIWTENGVSAEPASEPLQAFRYKRERHDPVNEFNCVVTPDEVKKLLGRLSVRKAPDKTGMSNQALSMLMAKEDEEPLFERYLADLFTACLYNSYFPDHWKTAVTHMVPKPGKDRYDLVKSWRPIALLSVVGKLLEKIVAIRFTLLTIEHGLLGRCDSVRNLFRSLNPGCLSQDH</sequence>
<dbReference type="InterPro" id="IPR036691">
    <property type="entry name" value="Endo/exonu/phosph_ase_sf"/>
</dbReference>
<accession>A0A1J7JS78</accession>
<proteinExistence type="predicted"/>
<keyword evidence="3" id="KW-1185">Reference proteome</keyword>
<dbReference type="STRING" id="1408157.A0A1J7JS78"/>
<evidence type="ECO:0000256" key="1">
    <source>
        <dbReference type="SAM" id="MobiDB-lite"/>
    </source>
</evidence>
<evidence type="ECO:0008006" key="4">
    <source>
        <dbReference type="Google" id="ProtNLM"/>
    </source>
</evidence>
<reference evidence="2 3" key="1">
    <citation type="submission" date="2016-10" db="EMBL/GenBank/DDBJ databases">
        <title>Draft genome sequence of Coniochaeta ligniaria NRRL30616, a lignocellulolytic fungus for bioabatement of inhibitors in plant biomass hydrolysates.</title>
        <authorList>
            <consortium name="DOE Joint Genome Institute"/>
            <person name="Jimenez D.J."/>
            <person name="Hector R.E."/>
            <person name="Riley R."/>
            <person name="Sun H."/>
            <person name="Grigoriev I.V."/>
            <person name="Van Elsas J.D."/>
            <person name="Nichols N.N."/>
        </authorList>
    </citation>
    <scope>NUCLEOTIDE SEQUENCE [LARGE SCALE GENOMIC DNA]</scope>
    <source>
        <strain evidence="2 3">NRRL 30616</strain>
    </source>
</reference>
<feature type="region of interest" description="Disordered" evidence="1">
    <location>
        <begin position="331"/>
        <end position="353"/>
    </location>
</feature>